<dbReference type="Pfam" id="PF03816">
    <property type="entry name" value="LytR_cpsA_psr"/>
    <property type="match status" value="1"/>
</dbReference>
<dbReference type="Proteomes" id="UP001500218">
    <property type="component" value="Unassembled WGS sequence"/>
</dbReference>
<keyword evidence="5" id="KW-1185">Reference proteome</keyword>
<evidence type="ECO:0000313" key="4">
    <source>
        <dbReference type="EMBL" id="GAA1788033.1"/>
    </source>
</evidence>
<keyword evidence="2" id="KW-1133">Transmembrane helix</keyword>
<accession>A0ABN2LH62</accession>
<comment type="caution">
    <text evidence="4">The sequence shown here is derived from an EMBL/GenBank/DDBJ whole genome shotgun (WGS) entry which is preliminary data.</text>
</comment>
<evidence type="ECO:0000256" key="2">
    <source>
        <dbReference type="SAM" id="Phobius"/>
    </source>
</evidence>
<organism evidence="4 5">
    <name type="scientific">Luedemannella flava</name>
    <dbReference type="NCBI Taxonomy" id="349316"/>
    <lineage>
        <taxon>Bacteria</taxon>
        <taxon>Bacillati</taxon>
        <taxon>Actinomycetota</taxon>
        <taxon>Actinomycetes</taxon>
        <taxon>Micromonosporales</taxon>
        <taxon>Micromonosporaceae</taxon>
        <taxon>Luedemannella</taxon>
    </lineage>
</organism>
<dbReference type="InterPro" id="IPR004474">
    <property type="entry name" value="LytR_CpsA_psr"/>
</dbReference>
<feature type="transmembrane region" description="Helical" evidence="2">
    <location>
        <begin position="39"/>
        <end position="64"/>
    </location>
</feature>
<dbReference type="PANTHER" id="PTHR33392:SF6">
    <property type="entry name" value="POLYISOPRENYL-TEICHOIC ACID--PEPTIDOGLYCAN TEICHOIC ACID TRANSFERASE TAGU"/>
    <property type="match status" value="1"/>
</dbReference>
<sequence length="365" mass="39420">MLEDDLKDTFARHEDLVPAGAHIIDKAASTARTRRRRRWMATSAGAALALVAAVVAPVAARWAMPLREEPLIPGIQQPAPEVTGRPLNFLLIGLDKRVNSTAPVRADSVMIAHVPADRSGLYLVTVARDVLVTPSPGTRGKLAETYALRGFPATAAAVTSLTGVTFDGGATIEFTGLKKLVAALGGVHMCIDQVVRSEHHDRNGRYHTSTSRDGVQPYVYRPGCRTLKAWEALDYARQRQGLPTGSYDRDRHIAQMFRAVLRQAKESIDLTDLATLDALTDAIGPSLVLDTGGIAVGDLAKTLRPVLDKDITVVTTPIGGYHSKTIDGLSYQVMDDNSKDFFAALKADRAADWLADHPGSDWPSK</sequence>
<reference evidence="4 5" key="1">
    <citation type="journal article" date="2019" name="Int. J. Syst. Evol. Microbiol.">
        <title>The Global Catalogue of Microorganisms (GCM) 10K type strain sequencing project: providing services to taxonomists for standard genome sequencing and annotation.</title>
        <authorList>
            <consortium name="The Broad Institute Genomics Platform"/>
            <consortium name="The Broad Institute Genome Sequencing Center for Infectious Disease"/>
            <person name="Wu L."/>
            <person name="Ma J."/>
        </authorList>
    </citation>
    <scope>NUCLEOTIDE SEQUENCE [LARGE SCALE GENOMIC DNA]</scope>
    <source>
        <strain evidence="4 5">JCM 13250</strain>
    </source>
</reference>
<evidence type="ECO:0000313" key="5">
    <source>
        <dbReference type="Proteomes" id="UP001500218"/>
    </source>
</evidence>
<feature type="domain" description="Cell envelope-related transcriptional attenuator" evidence="3">
    <location>
        <begin position="105"/>
        <end position="265"/>
    </location>
</feature>
<dbReference type="Gene3D" id="3.40.630.190">
    <property type="entry name" value="LCP protein"/>
    <property type="match status" value="1"/>
</dbReference>
<evidence type="ECO:0000259" key="3">
    <source>
        <dbReference type="Pfam" id="PF03816"/>
    </source>
</evidence>
<dbReference type="PANTHER" id="PTHR33392">
    <property type="entry name" value="POLYISOPRENYL-TEICHOIC ACID--PEPTIDOGLYCAN TEICHOIC ACID TRANSFERASE TAGU"/>
    <property type="match status" value="1"/>
</dbReference>
<comment type="similarity">
    <text evidence="1">Belongs to the LytR/CpsA/Psr (LCP) family.</text>
</comment>
<evidence type="ECO:0000256" key="1">
    <source>
        <dbReference type="ARBA" id="ARBA00006068"/>
    </source>
</evidence>
<keyword evidence="2" id="KW-0812">Transmembrane</keyword>
<keyword evidence="2" id="KW-0472">Membrane</keyword>
<dbReference type="EMBL" id="BAAALT010000014">
    <property type="protein sequence ID" value="GAA1788033.1"/>
    <property type="molecule type" value="Genomic_DNA"/>
</dbReference>
<name>A0ABN2LH62_9ACTN</name>
<dbReference type="RefSeq" id="WP_344126259.1">
    <property type="nucleotide sequence ID" value="NZ_BAAALT010000014.1"/>
</dbReference>
<gene>
    <name evidence="4" type="ORF">GCM10009682_07640</name>
</gene>
<protein>
    <recommendedName>
        <fullName evidence="3">Cell envelope-related transcriptional attenuator domain-containing protein</fullName>
    </recommendedName>
</protein>
<proteinExistence type="inferred from homology"/>
<dbReference type="NCBIfam" id="TIGR00350">
    <property type="entry name" value="lytR_cpsA_psr"/>
    <property type="match status" value="1"/>
</dbReference>
<dbReference type="InterPro" id="IPR050922">
    <property type="entry name" value="LytR/CpsA/Psr_CW_biosynth"/>
</dbReference>